<accession>A0A6M8HRV9</accession>
<dbReference type="SUPFAM" id="SSF54637">
    <property type="entry name" value="Thioesterase/thiol ester dehydrase-isomerase"/>
    <property type="match status" value="1"/>
</dbReference>
<dbReference type="PROSITE" id="PS51257">
    <property type="entry name" value="PROKAR_LIPOPROTEIN"/>
    <property type="match status" value="1"/>
</dbReference>
<dbReference type="InterPro" id="IPR029069">
    <property type="entry name" value="HotDog_dom_sf"/>
</dbReference>
<dbReference type="AlphaFoldDB" id="A0A6M8HRV9"/>
<dbReference type="InterPro" id="IPR016776">
    <property type="entry name" value="ApeP-like_dehydratase"/>
</dbReference>
<organism evidence="1 2">
    <name type="scientific">Lichenicola cladoniae</name>
    <dbReference type="NCBI Taxonomy" id="1484109"/>
    <lineage>
        <taxon>Bacteria</taxon>
        <taxon>Pseudomonadati</taxon>
        <taxon>Pseudomonadota</taxon>
        <taxon>Alphaproteobacteria</taxon>
        <taxon>Acetobacterales</taxon>
        <taxon>Acetobacteraceae</taxon>
        <taxon>Lichenicola</taxon>
    </lineage>
</organism>
<evidence type="ECO:0000313" key="2">
    <source>
        <dbReference type="Proteomes" id="UP000500767"/>
    </source>
</evidence>
<dbReference type="GO" id="GO:0016740">
    <property type="term" value="F:transferase activity"/>
    <property type="evidence" value="ECO:0007669"/>
    <property type="project" value="UniProtKB-KW"/>
</dbReference>
<dbReference type="RefSeq" id="WP_171833237.1">
    <property type="nucleotide sequence ID" value="NZ_CP053708.1"/>
</dbReference>
<dbReference type="KEGG" id="lck:HN018_15360"/>
<protein>
    <submittedName>
        <fullName evidence="1">Phosphotransferase</fullName>
    </submittedName>
</protein>
<sequence>MLDRAGILSLIPHGGASCLLDRVEAWSPGMVRCTTLAHLDPGNVLRRAGRLGTICGVEMGLQAAALHGAMCGGKAPSRPGYLASLRAVQFATGRLDDPGHGMLTVTAILEHGDERALAYGFDVQSATGASLVSGRAIVVLQAGS</sequence>
<dbReference type="Pfam" id="PF22817">
    <property type="entry name" value="ApeP-like"/>
    <property type="match status" value="1"/>
</dbReference>
<evidence type="ECO:0000313" key="1">
    <source>
        <dbReference type="EMBL" id="QKE91239.1"/>
    </source>
</evidence>
<keyword evidence="1" id="KW-0808">Transferase</keyword>
<dbReference type="Gene3D" id="3.10.129.10">
    <property type="entry name" value="Hotdog Thioesterase"/>
    <property type="match status" value="1"/>
</dbReference>
<reference evidence="1 2" key="1">
    <citation type="journal article" date="2014" name="World J. Microbiol. Biotechnol.">
        <title>Biodiversity and physiological characteristics of Antarctic and Arctic lichens-associated bacteria.</title>
        <authorList>
            <person name="Lee Y.M."/>
            <person name="Kim E.H."/>
            <person name="Lee H.K."/>
            <person name="Hong S.G."/>
        </authorList>
    </citation>
    <scope>NUCLEOTIDE SEQUENCE [LARGE SCALE GENOMIC DNA]</scope>
    <source>
        <strain evidence="1 2">PAMC 26569</strain>
    </source>
</reference>
<gene>
    <name evidence="1" type="ORF">HN018_15360</name>
</gene>
<dbReference type="Proteomes" id="UP000500767">
    <property type="component" value="Chromosome"/>
</dbReference>
<name>A0A6M8HRV9_9PROT</name>
<proteinExistence type="predicted"/>
<dbReference type="EMBL" id="CP053708">
    <property type="protein sequence ID" value="QKE91239.1"/>
    <property type="molecule type" value="Genomic_DNA"/>
</dbReference>
<keyword evidence="2" id="KW-1185">Reference proteome</keyword>